<organism evidence="2 3">
    <name type="scientific">Brumicola pallidula DSM 14239 = ACAM 615</name>
    <dbReference type="NCBI Taxonomy" id="1121922"/>
    <lineage>
        <taxon>Bacteria</taxon>
        <taxon>Pseudomonadati</taxon>
        <taxon>Pseudomonadota</taxon>
        <taxon>Gammaproteobacteria</taxon>
        <taxon>Alteromonadales</taxon>
        <taxon>Alteromonadaceae</taxon>
        <taxon>Brumicola</taxon>
    </lineage>
</organism>
<dbReference type="Proteomes" id="UP000006251">
    <property type="component" value="Unassembled WGS sequence"/>
</dbReference>
<dbReference type="Pfam" id="PF05834">
    <property type="entry name" value="Lycopene_cycl"/>
    <property type="match status" value="1"/>
</dbReference>
<evidence type="ECO:0000313" key="2">
    <source>
        <dbReference type="EMBL" id="GAC27349.1"/>
    </source>
</evidence>
<sequence>MTQLSTKQSEVDLIIIGAGAAGLSLLLALDAANFAGKIVVLESKQGPQNDKMWSFWHVTEAVRSSERGNNLPAYIEAILTHKWQNWSLSADGSEYLMHDTLFQYCCLRSESLSALALERTAAKENLHIRFDTHVGSITAAGSAAIVTTHTEQLLAKQVVDTRPPPLQSQHEGLIQCFYGEEIMCEADIFQPSTVKLMHQLSHSELGIEFIYILPFSTKHALVEFTCFSLVPIAASVLKARLTDALYKVVKQHPYTVQRTECAALPMYLVNQNSQHQKPAIIYAGIAGGAMRASTGYSFIGSQKWAKQSAHDLIKTGTISVNTPIPAIYQMMDKLMLSVLRDDMKVGITIFVQLFKTVPAQRFVRFMSEKATFIDFICIIWAMPKKPFLRALFRRVRVNIKDG</sequence>
<gene>
    <name evidence="2" type="ORF">GPAL_0469</name>
</gene>
<comment type="caution">
    <text evidence="2">The sequence shown here is derived from an EMBL/GenBank/DDBJ whole genome shotgun (WGS) entry which is preliminary data.</text>
</comment>
<evidence type="ECO:0000256" key="1">
    <source>
        <dbReference type="SAM" id="Phobius"/>
    </source>
</evidence>
<dbReference type="EMBL" id="BAEQ01000009">
    <property type="protein sequence ID" value="GAC27349.1"/>
    <property type="molecule type" value="Genomic_DNA"/>
</dbReference>
<accession>K6Y3J0</accession>
<name>K6Y3J0_9ALTE</name>
<keyword evidence="3" id="KW-1185">Reference proteome</keyword>
<feature type="transmembrane region" description="Helical" evidence="1">
    <location>
        <begin position="12"/>
        <end position="29"/>
    </location>
</feature>
<dbReference type="AlphaFoldDB" id="K6Y3J0"/>
<dbReference type="SUPFAM" id="SSF51905">
    <property type="entry name" value="FAD/NAD(P)-binding domain"/>
    <property type="match status" value="1"/>
</dbReference>
<dbReference type="Gene3D" id="3.50.50.60">
    <property type="entry name" value="FAD/NAD(P)-binding domain"/>
    <property type="match status" value="1"/>
</dbReference>
<keyword evidence="1" id="KW-0472">Membrane</keyword>
<dbReference type="OrthoDB" id="5793379at2"/>
<dbReference type="InterPro" id="IPR036188">
    <property type="entry name" value="FAD/NAD-bd_sf"/>
</dbReference>
<keyword evidence="1" id="KW-0812">Transmembrane</keyword>
<protein>
    <recommendedName>
        <fullName evidence="4">Lycopene cyclase</fullName>
    </recommendedName>
</protein>
<keyword evidence="1" id="KW-1133">Transmembrane helix</keyword>
<dbReference type="STRING" id="1121922.GCA_000428905_03028"/>
<evidence type="ECO:0000313" key="3">
    <source>
        <dbReference type="Proteomes" id="UP000006251"/>
    </source>
</evidence>
<proteinExistence type="predicted"/>
<dbReference type="RefSeq" id="WP_006008829.1">
    <property type="nucleotide sequence ID" value="NZ_AUAV01000016.1"/>
</dbReference>
<evidence type="ECO:0008006" key="4">
    <source>
        <dbReference type="Google" id="ProtNLM"/>
    </source>
</evidence>
<reference evidence="3" key="1">
    <citation type="journal article" date="2014" name="Environ. Microbiol.">
        <title>Comparative genomics of the marine bacterial genus Glaciecola reveals the high degree of genomic diversity and genomic characteristic for cold adaptation.</title>
        <authorList>
            <person name="Qin Q.L."/>
            <person name="Xie B.B."/>
            <person name="Yu Y."/>
            <person name="Shu Y.L."/>
            <person name="Rong J.C."/>
            <person name="Zhang Y.J."/>
            <person name="Zhao D.L."/>
            <person name="Chen X.L."/>
            <person name="Zhang X.Y."/>
            <person name="Chen B."/>
            <person name="Zhou B.C."/>
            <person name="Zhang Y.Z."/>
        </authorList>
    </citation>
    <scope>NUCLEOTIDE SEQUENCE [LARGE SCALE GENOMIC DNA]</scope>
    <source>
        <strain evidence="3">ACAM 615</strain>
    </source>
</reference>